<evidence type="ECO:0000256" key="1">
    <source>
        <dbReference type="SAM" id="MobiDB-lite"/>
    </source>
</evidence>
<feature type="compositionally biased region" description="Basic and acidic residues" evidence="1">
    <location>
        <begin position="283"/>
        <end position="293"/>
    </location>
</feature>
<accession>A0A1D9Q9K9</accession>
<dbReference type="OMA" id="DFELVWA"/>
<feature type="compositionally biased region" description="Basic and acidic residues" evidence="1">
    <location>
        <begin position="452"/>
        <end position="477"/>
    </location>
</feature>
<feature type="region of interest" description="Disordered" evidence="1">
    <location>
        <begin position="118"/>
        <end position="150"/>
    </location>
</feature>
<keyword evidence="2" id="KW-1133">Transmembrane helix</keyword>
<feature type="compositionally biased region" description="Polar residues" evidence="1">
    <location>
        <begin position="67"/>
        <end position="79"/>
    </location>
</feature>
<evidence type="ECO:0000256" key="2">
    <source>
        <dbReference type="SAM" id="Phobius"/>
    </source>
</evidence>
<evidence type="ECO:0000313" key="4">
    <source>
        <dbReference type="Proteomes" id="UP000177798"/>
    </source>
</evidence>
<dbReference type="RefSeq" id="XP_001587535.1">
    <property type="nucleotide sequence ID" value="XM_001587485.1"/>
</dbReference>
<organism evidence="3 4">
    <name type="scientific">Sclerotinia sclerotiorum (strain ATCC 18683 / 1980 / Ss-1)</name>
    <name type="common">White mold</name>
    <name type="synonym">Whetzelinia sclerotiorum</name>
    <dbReference type="NCBI Taxonomy" id="665079"/>
    <lineage>
        <taxon>Eukaryota</taxon>
        <taxon>Fungi</taxon>
        <taxon>Dikarya</taxon>
        <taxon>Ascomycota</taxon>
        <taxon>Pezizomycotina</taxon>
        <taxon>Leotiomycetes</taxon>
        <taxon>Helotiales</taxon>
        <taxon>Sclerotiniaceae</taxon>
        <taxon>Sclerotinia</taxon>
    </lineage>
</organism>
<protein>
    <submittedName>
        <fullName evidence="3">Uncharacterized protein</fullName>
    </submittedName>
</protein>
<keyword evidence="2" id="KW-0472">Membrane</keyword>
<feature type="region of interest" description="Disordered" evidence="1">
    <location>
        <begin position="31"/>
        <end position="79"/>
    </location>
</feature>
<feature type="region of interest" description="Disordered" evidence="1">
    <location>
        <begin position="246"/>
        <end position="361"/>
    </location>
</feature>
<dbReference type="Proteomes" id="UP000177798">
    <property type="component" value="Chromosome 7"/>
</dbReference>
<gene>
    <name evidence="3" type="ORF">sscle_07g060630</name>
</gene>
<dbReference type="KEGG" id="ssl:SS1G_11528"/>
<dbReference type="EMBL" id="CP017820">
    <property type="protein sequence ID" value="APA11293.1"/>
    <property type="molecule type" value="Genomic_DNA"/>
</dbReference>
<keyword evidence="2" id="KW-0812">Transmembrane</keyword>
<feature type="region of interest" description="Disordered" evidence="1">
    <location>
        <begin position="425"/>
        <end position="477"/>
    </location>
</feature>
<sequence length="491" mass="53647">MVNHNSRGLVMDLVDAGVYEKDFELVWANKRNVDGGDDEPSSSYTPYTPDASSAIDKPITKPESTGCCDSTSTTPELSTVTPMTIITTSAITATSSIPTQTFQDASDRSTLMSSISSSTCFPSSTSSISTPTMDALTSSPTSTSKLSPNTTITSTATSTMNATTLSENNSTFSPLSDTQGTFTKHEHTSSTLAVTVSVTVIVSLIALGVVAFLVRRTLRKQSRRNEELEERGEKPNTGLEAFVTGMGIRKSENGGSGGDTEAPRPEMKRNPSVSTSEVGNEATLDRAEMETVRARSTVSSGWGDGLSIHSLELNENEPVQGLSIRPQTRSPPSRNEYDSDINSYYETSKYGHDPFADPEPEIGNVNVVPGFQPINLPNLDFDRYRGDTNPTSPGDLTRDYLRNKNAILSGRREPSVTSETDILERQREMEGADSGEITEQPRTGRWSNPFTAREKRGTRAYEEMGGEERREGRWRDARSWVKGQVERVKDR</sequence>
<name>A0A1D9Q9K9_SCLS1</name>
<reference evidence="4" key="1">
    <citation type="journal article" date="2017" name="Genome Biol. Evol.">
        <title>The complete genome sequence of the phytopathogenic fungus Sclerotinia sclerotiorum reveals insights into the genome architecture of broad host range pathogens.</title>
        <authorList>
            <person name="Derbyshire M."/>
            <person name="Denton-Giles M."/>
            <person name="Hegedus D."/>
            <person name="Seifbarghy S."/>
            <person name="Rollins J."/>
            <person name="van Kan J."/>
            <person name="Seidl M.F."/>
            <person name="Faino L."/>
            <person name="Mbengue M."/>
            <person name="Navaud O."/>
            <person name="Raffaele S."/>
            <person name="Hammond-Kosack K."/>
            <person name="Heard S."/>
            <person name="Oliver R."/>
        </authorList>
    </citation>
    <scope>NUCLEOTIDE SEQUENCE [LARGE SCALE GENOMIC DNA]</scope>
    <source>
        <strain evidence="4">ATCC 18683 / 1980 / Ss-1</strain>
    </source>
</reference>
<dbReference type="VEuPathDB" id="FungiDB:sscle_07g060630"/>
<feature type="transmembrane region" description="Helical" evidence="2">
    <location>
        <begin position="192"/>
        <end position="214"/>
    </location>
</feature>
<evidence type="ECO:0000313" key="3">
    <source>
        <dbReference type="EMBL" id="APA11293.1"/>
    </source>
</evidence>
<dbReference type="OrthoDB" id="3552112at2759"/>
<dbReference type="AlphaFoldDB" id="A0A1D9Q9K9"/>
<proteinExistence type="predicted"/>